<dbReference type="Gene3D" id="2.40.70.10">
    <property type="entry name" value="Acid Proteases"/>
    <property type="match status" value="1"/>
</dbReference>
<protein>
    <recommendedName>
        <fullName evidence="3">Aspartic peptidase DDI1-type domain-containing protein</fullName>
    </recommendedName>
</protein>
<dbReference type="PANTHER" id="PTHR33067">
    <property type="entry name" value="RNA-DIRECTED DNA POLYMERASE-RELATED"/>
    <property type="match status" value="1"/>
</dbReference>
<dbReference type="AlphaFoldDB" id="A0A371GVR1"/>
<feature type="non-terminal residue" evidence="1">
    <location>
        <position position="1"/>
    </location>
</feature>
<comment type="caution">
    <text evidence="1">The sequence shown here is derived from an EMBL/GenBank/DDBJ whole genome shotgun (WGS) entry which is preliminary data.</text>
</comment>
<dbReference type="PANTHER" id="PTHR33067:SF9">
    <property type="entry name" value="RNA-DIRECTED DNA POLYMERASE"/>
    <property type="match status" value="1"/>
</dbReference>
<evidence type="ECO:0000313" key="2">
    <source>
        <dbReference type="Proteomes" id="UP000257109"/>
    </source>
</evidence>
<dbReference type="OrthoDB" id="1702682at2759"/>
<dbReference type="Proteomes" id="UP000257109">
    <property type="component" value="Unassembled WGS sequence"/>
</dbReference>
<evidence type="ECO:0000313" key="1">
    <source>
        <dbReference type="EMBL" id="RDX94637.1"/>
    </source>
</evidence>
<reference evidence="1" key="1">
    <citation type="submission" date="2018-05" db="EMBL/GenBank/DDBJ databases">
        <title>Draft genome of Mucuna pruriens seed.</title>
        <authorList>
            <person name="Nnadi N.E."/>
            <person name="Vos R."/>
            <person name="Hasami M.H."/>
            <person name="Devisetty U.K."/>
            <person name="Aguiy J.C."/>
        </authorList>
    </citation>
    <scope>NUCLEOTIDE SEQUENCE [LARGE SCALE GENOMIC DNA]</scope>
    <source>
        <strain evidence="1">JCA_2017</strain>
    </source>
</reference>
<keyword evidence="2" id="KW-1185">Reference proteome</keyword>
<dbReference type="InterPro" id="IPR021109">
    <property type="entry name" value="Peptidase_aspartic_dom_sf"/>
</dbReference>
<evidence type="ECO:0008006" key="3">
    <source>
        <dbReference type="Google" id="ProtNLM"/>
    </source>
</evidence>
<accession>A0A371GVR1</accession>
<organism evidence="1 2">
    <name type="scientific">Mucuna pruriens</name>
    <name type="common">Velvet bean</name>
    <name type="synonym">Dolichos pruriens</name>
    <dbReference type="NCBI Taxonomy" id="157652"/>
    <lineage>
        <taxon>Eukaryota</taxon>
        <taxon>Viridiplantae</taxon>
        <taxon>Streptophyta</taxon>
        <taxon>Embryophyta</taxon>
        <taxon>Tracheophyta</taxon>
        <taxon>Spermatophyta</taxon>
        <taxon>Magnoliopsida</taxon>
        <taxon>eudicotyledons</taxon>
        <taxon>Gunneridae</taxon>
        <taxon>Pentapetalae</taxon>
        <taxon>rosids</taxon>
        <taxon>fabids</taxon>
        <taxon>Fabales</taxon>
        <taxon>Fabaceae</taxon>
        <taxon>Papilionoideae</taxon>
        <taxon>50 kb inversion clade</taxon>
        <taxon>NPAAA clade</taxon>
        <taxon>indigoferoid/millettioid clade</taxon>
        <taxon>Phaseoleae</taxon>
        <taxon>Mucuna</taxon>
    </lineage>
</organism>
<sequence length="280" mass="31338">MFLEKFFPTSKTTSIRKEICGIRQHNGNTQQFGVREFVASRVVNKIVVPHNQTLENKIIELPSLVRQLSIGQHIISPPARMCGICAFVEHPTDACPTLQELCTNKRKKLKGDVEVGRNVLALIKNEQVSALIQPIMPKKCGDPNTFSVPCTIGKCNFDVIVDLGASINVKPSSIYKSLRLSVLEPIGIVIQLENRSIAHPLGILEAVLSLITTANEIQIKQKERLLKDLKNLGDLYEHHVKHSTLMFLLKKPLKDVTLELLRRTRKRLPQATTIGAEQGY</sequence>
<gene>
    <name evidence="1" type="ORF">CR513_22956</name>
</gene>
<dbReference type="EMBL" id="QJKJ01004318">
    <property type="protein sequence ID" value="RDX94637.1"/>
    <property type="molecule type" value="Genomic_DNA"/>
</dbReference>
<proteinExistence type="predicted"/>
<name>A0A371GVR1_MUCPR</name>